<accession>A0AAV7PX63</accession>
<name>A0AAV7PX63_PLEWA</name>
<dbReference type="EMBL" id="JANPWB010000011">
    <property type="protein sequence ID" value="KAJ1131732.1"/>
    <property type="molecule type" value="Genomic_DNA"/>
</dbReference>
<keyword evidence="3" id="KW-1185">Reference proteome</keyword>
<organism evidence="2 3">
    <name type="scientific">Pleurodeles waltl</name>
    <name type="common">Iberian ribbed newt</name>
    <dbReference type="NCBI Taxonomy" id="8319"/>
    <lineage>
        <taxon>Eukaryota</taxon>
        <taxon>Metazoa</taxon>
        <taxon>Chordata</taxon>
        <taxon>Craniata</taxon>
        <taxon>Vertebrata</taxon>
        <taxon>Euteleostomi</taxon>
        <taxon>Amphibia</taxon>
        <taxon>Batrachia</taxon>
        <taxon>Caudata</taxon>
        <taxon>Salamandroidea</taxon>
        <taxon>Salamandridae</taxon>
        <taxon>Pleurodelinae</taxon>
        <taxon>Pleurodeles</taxon>
    </lineage>
</organism>
<dbReference type="AlphaFoldDB" id="A0AAV7PX63"/>
<evidence type="ECO:0000313" key="2">
    <source>
        <dbReference type="EMBL" id="KAJ1131732.1"/>
    </source>
</evidence>
<reference evidence="2" key="1">
    <citation type="journal article" date="2022" name="bioRxiv">
        <title>Sequencing and chromosome-scale assembly of the giantPleurodeles waltlgenome.</title>
        <authorList>
            <person name="Brown T."/>
            <person name="Elewa A."/>
            <person name="Iarovenko S."/>
            <person name="Subramanian E."/>
            <person name="Araus A.J."/>
            <person name="Petzold A."/>
            <person name="Susuki M."/>
            <person name="Suzuki K.-i.T."/>
            <person name="Hayashi T."/>
            <person name="Toyoda A."/>
            <person name="Oliveira C."/>
            <person name="Osipova E."/>
            <person name="Leigh N.D."/>
            <person name="Simon A."/>
            <person name="Yun M.H."/>
        </authorList>
    </citation>
    <scope>NUCLEOTIDE SEQUENCE</scope>
    <source>
        <strain evidence="2">20211129_DDA</strain>
        <tissue evidence="2">Liver</tissue>
    </source>
</reference>
<comment type="caution">
    <text evidence="2">The sequence shown here is derived from an EMBL/GenBank/DDBJ whole genome shotgun (WGS) entry which is preliminary data.</text>
</comment>
<proteinExistence type="predicted"/>
<gene>
    <name evidence="2" type="ORF">NDU88_010065</name>
</gene>
<sequence length="115" mass="12917">MIILTGTMLLATKCGSNFHNADCLQIEDTVRVKPCGETDVERRHQEDSEEPGKEQHVEAKSKTGREQEEEEASHPHYPQETKTVTENKVPGIWCEDLWTLPVEAPEPTTTLQSCG</sequence>
<evidence type="ECO:0000313" key="3">
    <source>
        <dbReference type="Proteomes" id="UP001066276"/>
    </source>
</evidence>
<dbReference type="Proteomes" id="UP001066276">
    <property type="component" value="Chromosome 7"/>
</dbReference>
<evidence type="ECO:0000256" key="1">
    <source>
        <dbReference type="SAM" id="MobiDB-lite"/>
    </source>
</evidence>
<protein>
    <submittedName>
        <fullName evidence="2">Uncharacterized protein</fullName>
    </submittedName>
</protein>
<feature type="region of interest" description="Disordered" evidence="1">
    <location>
        <begin position="37"/>
        <end position="85"/>
    </location>
</feature>